<name>A0A5C3NTV0_9APHY</name>
<dbReference type="AlphaFoldDB" id="A0A5C3NTV0"/>
<dbReference type="Proteomes" id="UP000308197">
    <property type="component" value="Unassembled WGS sequence"/>
</dbReference>
<sequence length="351" mass="38896">MSHHGLSLRGNSSMHSPTRSRQHESLSALARVTRLQKVLRLTSLEKMELFIALAGHNGAIARVIEDLDISLPSRTGYPALVLRELLRLPRNIETLTLHLPSTSPPTILNGLLFPRLTVLTTNLPHHCLVSFLTAHPGIVSLTVQACGARHTCPLRDLNLGRMSQLQCPARCLAGIAHGHVTSATVNLTCMTSMAAVAINALSTSPLWTLTIDFFADDYDILTRIAGAAPNLRKLKLLEKPRAQRRFHHTRRPWNDVHQWHLTLLRLPYLEELLLRTHLTVTGPRRSEDTVVSAWANGALSRTTRHPNLFHIALLQGTGVAAGQRLSHWFKTGSAWERISSMVVGSTHSFVV</sequence>
<dbReference type="EMBL" id="ML211775">
    <property type="protein sequence ID" value="TFK80422.1"/>
    <property type="molecule type" value="Genomic_DNA"/>
</dbReference>
<evidence type="ECO:0008006" key="4">
    <source>
        <dbReference type="Google" id="ProtNLM"/>
    </source>
</evidence>
<evidence type="ECO:0000313" key="3">
    <source>
        <dbReference type="Proteomes" id="UP000308197"/>
    </source>
</evidence>
<reference evidence="2 3" key="1">
    <citation type="journal article" date="2019" name="Nat. Ecol. Evol.">
        <title>Megaphylogeny resolves global patterns of mushroom evolution.</title>
        <authorList>
            <person name="Varga T."/>
            <person name="Krizsan K."/>
            <person name="Foldi C."/>
            <person name="Dima B."/>
            <person name="Sanchez-Garcia M."/>
            <person name="Sanchez-Ramirez S."/>
            <person name="Szollosi G.J."/>
            <person name="Szarkandi J.G."/>
            <person name="Papp V."/>
            <person name="Albert L."/>
            <person name="Andreopoulos W."/>
            <person name="Angelini C."/>
            <person name="Antonin V."/>
            <person name="Barry K.W."/>
            <person name="Bougher N.L."/>
            <person name="Buchanan P."/>
            <person name="Buyck B."/>
            <person name="Bense V."/>
            <person name="Catcheside P."/>
            <person name="Chovatia M."/>
            <person name="Cooper J."/>
            <person name="Damon W."/>
            <person name="Desjardin D."/>
            <person name="Finy P."/>
            <person name="Geml J."/>
            <person name="Haridas S."/>
            <person name="Hughes K."/>
            <person name="Justo A."/>
            <person name="Karasinski D."/>
            <person name="Kautmanova I."/>
            <person name="Kiss B."/>
            <person name="Kocsube S."/>
            <person name="Kotiranta H."/>
            <person name="LaButti K.M."/>
            <person name="Lechner B.E."/>
            <person name="Liimatainen K."/>
            <person name="Lipzen A."/>
            <person name="Lukacs Z."/>
            <person name="Mihaltcheva S."/>
            <person name="Morgado L.N."/>
            <person name="Niskanen T."/>
            <person name="Noordeloos M.E."/>
            <person name="Ohm R.A."/>
            <person name="Ortiz-Santana B."/>
            <person name="Ovrebo C."/>
            <person name="Racz N."/>
            <person name="Riley R."/>
            <person name="Savchenko A."/>
            <person name="Shiryaev A."/>
            <person name="Soop K."/>
            <person name="Spirin V."/>
            <person name="Szebenyi C."/>
            <person name="Tomsovsky M."/>
            <person name="Tulloss R.E."/>
            <person name="Uehling J."/>
            <person name="Grigoriev I.V."/>
            <person name="Vagvolgyi C."/>
            <person name="Papp T."/>
            <person name="Martin F.M."/>
            <person name="Miettinen O."/>
            <person name="Hibbett D.S."/>
            <person name="Nagy L.G."/>
        </authorList>
    </citation>
    <scope>NUCLEOTIDE SEQUENCE [LARGE SCALE GENOMIC DNA]</scope>
    <source>
        <strain evidence="2 3">HHB13444</strain>
    </source>
</reference>
<dbReference type="InParanoid" id="A0A5C3NTV0"/>
<proteinExistence type="predicted"/>
<evidence type="ECO:0000256" key="1">
    <source>
        <dbReference type="SAM" id="MobiDB-lite"/>
    </source>
</evidence>
<accession>A0A5C3NTV0</accession>
<gene>
    <name evidence="2" type="ORF">K466DRAFT_605346</name>
</gene>
<evidence type="ECO:0000313" key="2">
    <source>
        <dbReference type="EMBL" id="TFK80422.1"/>
    </source>
</evidence>
<keyword evidence="3" id="KW-1185">Reference proteome</keyword>
<organism evidence="2 3">
    <name type="scientific">Polyporus arcularius HHB13444</name>
    <dbReference type="NCBI Taxonomy" id="1314778"/>
    <lineage>
        <taxon>Eukaryota</taxon>
        <taxon>Fungi</taxon>
        <taxon>Dikarya</taxon>
        <taxon>Basidiomycota</taxon>
        <taxon>Agaricomycotina</taxon>
        <taxon>Agaricomycetes</taxon>
        <taxon>Polyporales</taxon>
        <taxon>Polyporaceae</taxon>
        <taxon>Polyporus</taxon>
    </lineage>
</organism>
<feature type="compositionally biased region" description="Polar residues" evidence="1">
    <location>
        <begin position="9"/>
        <end position="19"/>
    </location>
</feature>
<feature type="region of interest" description="Disordered" evidence="1">
    <location>
        <begin position="1"/>
        <end position="26"/>
    </location>
</feature>
<protein>
    <recommendedName>
        <fullName evidence="4">F-box domain-containing protein</fullName>
    </recommendedName>
</protein>